<name>A0AAV9XUF3_9CRYT</name>
<evidence type="ECO:0000313" key="13">
    <source>
        <dbReference type="EMBL" id="KAK6588243.1"/>
    </source>
</evidence>
<keyword evidence="3 11" id="KW-0853">WD repeat</keyword>
<gene>
    <name evidence="13" type="ORF">RS030_6812</name>
</gene>
<comment type="caution">
    <text evidence="13">The sequence shown here is derived from an EMBL/GenBank/DDBJ whole genome shotgun (WGS) entry which is preliminary data.</text>
</comment>
<dbReference type="GO" id="GO:0003400">
    <property type="term" value="P:regulation of COPII vesicle coating"/>
    <property type="evidence" value="ECO:0007669"/>
    <property type="project" value="TreeGrafter"/>
</dbReference>
<protein>
    <submittedName>
        <fullName evidence="13">Uncharacterized protein</fullName>
    </submittedName>
</protein>
<evidence type="ECO:0000256" key="7">
    <source>
        <dbReference type="ARBA" id="ARBA00022892"/>
    </source>
</evidence>
<feature type="repeat" description="WD" evidence="11">
    <location>
        <begin position="138"/>
        <end position="167"/>
    </location>
</feature>
<dbReference type="PROSITE" id="PS00678">
    <property type="entry name" value="WD_REPEATS_1"/>
    <property type="match status" value="1"/>
</dbReference>
<dbReference type="EMBL" id="JAWDEY010000034">
    <property type="protein sequence ID" value="KAK6588243.1"/>
    <property type="molecule type" value="Genomic_DNA"/>
</dbReference>
<evidence type="ECO:0000256" key="2">
    <source>
        <dbReference type="ARBA" id="ARBA00022448"/>
    </source>
</evidence>
<dbReference type="SMART" id="SM00320">
    <property type="entry name" value="WD40"/>
    <property type="match status" value="3"/>
</dbReference>
<keyword evidence="9 12" id="KW-1133">Transmembrane helix</keyword>
<keyword evidence="6" id="KW-0256">Endoplasmic reticulum</keyword>
<dbReference type="PANTHER" id="PTHR23284">
    <property type="entry name" value="PROLACTIN REGULATORY ELEMENT BINDING PROTEIN"/>
    <property type="match status" value="1"/>
</dbReference>
<dbReference type="SUPFAM" id="SSF50998">
    <property type="entry name" value="Quinoprotein alcohol dehydrogenase-like"/>
    <property type="match status" value="1"/>
</dbReference>
<dbReference type="InterPro" id="IPR045260">
    <property type="entry name" value="Sec12-like"/>
</dbReference>
<evidence type="ECO:0000256" key="5">
    <source>
        <dbReference type="ARBA" id="ARBA00022737"/>
    </source>
</evidence>
<dbReference type="AlphaFoldDB" id="A0AAV9XUF3"/>
<keyword evidence="2" id="KW-0813">Transport</keyword>
<comment type="subcellular location">
    <subcellularLocation>
        <location evidence="1">Endoplasmic reticulum membrane</location>
        <topology evidence="1">Single-pass membrane protein</topology>
    </subcellularLocation>
</comment>
<dbReference type="Pfam" id="PF00400">
    <property type="entry name" value="WD40"/>
    <property type="match status" value="1"/>
</dbReference>
<dbReference type="GO" id="GO:0005789">
    <property type="term" value="C:endoplasmic reticulum membrane"/>
    <property type="evidence" value="ECO:0007669"/>
    <property type="project" value="UniProtKB-SubCell"/>
</dbReference>
<keyword evidence="7" id="KW-0931">ER-Golgi transport</keyword>
<dbReference type="GO" id="GO:0015031">
    <property type="term" value="P:protein transport"/>
    <property type="evidence" value="ECO:0007669"/>
    <property type="project" value="UniProtKB-KW"/>
</dbReference>
<keyword evidence="10 12" id="KW-0472">Membrane</keyword>
<keyword evidence="8" id="KW-0653">Protein transport</keyword>
<evidence type="ECO:0000313" key="14">
    <source>
        <dbReference type="Proteomes" id="UP001311799"/>
    </source>
</evidence>
<evidence type="ECO:0000256" key="6">
    <source>
        <dbReference type="ARBA" id="ARBA00022824"/>
    </source>
</evidence>
<dbReference type="InterPro" id="IPR001680">
    <property type="entry name" value="WD40_rpt"/>
</dbReference>
<dbReference type="GO" id="GO:0005085">
    <property type="term" value="F:guanyl-nucleotide exchange factor activity"/>
    <property type="evidence" value="ECO:0007669"/>
    <property type="project" value="InterPro"/>
</dbReference>
<feature type="transmembrane region" description="Helical" evidence="12">
    <location>
        <begin position="394"/>
        <end position="416"/>
    </location>
</feature>
<keyword evidence="5" id="KW-0677">Repeat</keyword>
<organism evidence="13 14">
    <name type="scientific">Cryptosporidium xiaoi</name>
    <dbReference type="NCBI Taxonomy" id="659607"/>
    <lineage>
        <taxon>Eukaryota</taxon>
        <taxon>Sar</taxon>
        <taxon>Alveolata</taxon>
        <taxon>Apicomplexa</taxon>
        <taxon>Conoidasida</taxon>
        <taxon>Coccidia</taxon>
        <taxon>Eucoccidiorida</taxon>
        <taxon>Eimeriorina</taxon>
        <taxon>Cryptosporidiidae</taxon>
        <taxon>Cryptosporidium</taxon>
    </lineage>
</organism>
<evidence type="ECO:0000256" key="3">
    <source>
        <dbReference type="ARBA" id="ARBA00022574"/>
    </source>
</evidence>
<evidence type="ECO:0000256" key="11">
    <source>
        <dbReference type="PROSITE-ProRule" id="PRU00221"/>
    </source>
</evidence>
<dbReference type="InterPro" id="IPR015943">
    <property type="entry name" value="WD40/YVTN_repeat-like_dom_sf"/>
</dbReference>
<dbReference type="InterPro" id="IPR011047">
    <property type="entry name" value="Quinoprotein_ADH-like_sf"/>
</dbReference>
<proteinExistence type="predicted"/>
<dbReference type="Proteomes" id="UP001311799">
    <property type="component" value="Unassembled WGS sequence"/>
</dbReference>
<evidence type="ECO:0000256" key="10">
    <source>
        <dbReference type="ARBA" id="ARBA00023136"/>
    </source>
</evidence>
<reference evidence="13 14" key="1">
    <citation type="submission" date="2023-10" db="EMBL/GenBank/DDBJ databases">
        <title>Comparative genomics analysis reveals potential genetic determinants of host preference in Cryptosporidium xiaoi.</title>
        <authorList>
            <person name="Xiao L."/>
            <person name="Li J."/>
        </authorList>
    </citation>
    <scope>NUCLEOTIDE SEQUENCE [LARGE SCALE GENOMIC DNA]</scope>
    <source>
        <strain evidence="13 14">52996</strain>
    </source>
</reference>
<evidence type="ECO:0000256" key="8">
    <source>
        <dbReference type="ARBA" id="ARBA00022927"/>
    </source>
</evidence>
<accession>A0AAV9XUF3</accession>
<evidence type="ECO:0000256" key="1">
    <source>
        <dbReference type="ARBA" id="ARBA00004389"/>
    </source>
</evidence>
<dbReference type="InterPro" id="IPR019775">
    <property type="entry name" value="WD40_repeat_CS"/>
</dbReference>
<evidence type="ECO:0000256" key="4">
    <source>
        <dbReference type="ARBA" id="ARBA00022692"/>
    </source>
</evidence>
<evidence type="ECO:0000256" key="12">
    <source>
        <dbReference type="SAM" id="Phobius"/>
    </source>
</evidence>
<dbReference type="GO" id="GO:0006888">
    <property type="term" value="P:endoplasmic reticulum to Golgi vesicle-mediated transport"/>
    <property type="evidence" value="ECO:0007669"/>
    <property type="project" value="TreeGrafter"/>
</dbReference>
<keyword evidence="14" id="KW-1185">Reference proteome</keyword>
<sequence length="447" mass="51304">MSLFYADYPIFGLCCTKNEIVLSGGGGGKDYGIEDQIEFYELENNKIDNTNFGINNKVSVDNSLVLKYVNSTTKQNGVIDSMCYNSKLNILVGGIKNTCLLFYIEESNDEKYLRMYLQFQTVWNDKKKGGSKQNICRFSRDGNLLLTGGTDNVIRLWELNREAKHTTEIFPVNMIDFLGHEDEILDLDMSHDNLFIISTNRSGNILVHDSITRQLLKKFSVPSKNGNFIARQCRFIDNDIKSPKRQNNESKNKQYLVCLLIHEIRGNSYLTTWNMKFSSGNTNNVENKIIFSQINSVFVCDKPSSILITSNDFKYIGVGTNSGCVKVYVNNINNLRLLKEGNFHDLPVTGLYFFKENKYIISSGADYTISVMDINMRKENNDIMRKKKDNSKFGALRIFSKLFKILILLLIILLTLKICIEHYTNIVNSNPHYNNIKNHYNGRLEEL</sequence>
<dbReference type="Gene3D" id="2.130.10.10">
    <property type="entry name" value="YVTN repeat-like/Quinoprotein amine dehydrogenase"/>
    <property type="match status" value="1"/>
</dbReference>
<dbReference type="PROSITE" id="PS50082">
    <property type="entry name" value="WD_REPEATS_2"/>
    <property type="match status" value="1"/>
</dbReference>
<dbReference type="PANTHER" id="PTHR23284:SF0">
    <property type="entry name" value="PROLACTIN REGULATORY ELEMENT-BINDING PROTEIN"/>
    <property type="match status" value="1"/>
</dbReference>
<keyword evidence="4 12" id="KW-0812">Transmembrane</keyword>
<evidence type="ECO:0000256" key="9">
    <source>
        <dbReference type="ARBA" id="ARBA00022989"/>
    </source>
</evidence>